<dbReference type="AlphaFoldDB" id="A0A9P0D9W8"/>
<dbReference type="OrthoDB" id="1607513at2759"/>
<evidence type="ECO:0000313" key="2">
    <source>
        <dbReference type="Proteomes" id="UP001153636"/>
    </source>
</evidence>
<sequence length="137" mass="15717">MLQKFTELEEAVRTTVALLDTTLPHISVEEWQILRDLQTLLEPFEEATRAVNGQQYMTASLVIVITNSLLDICKEVSPRFAVNAKVFAKQLEKEPNERMGTVKYSSTLAMRTFLDPRFKTIYFKNNDAMEEAKKSVI</sequence>
<protein>
    <submittedName>
        <fullName evidence="1">Uncharacterized protein</fullName>
    </submittedName>
</protein>
<dbReference type="InterPro" id="IPR012337">
    <property type="entry name" value="RNaseH-like_sf"/>
</dbReference>
<proteinExistence type="predicted"/>
<dbReference type="EMBL" id="OV651821">
    <property type="protein sequence ID" value="CAH1115081.1"/>
    <property type="molecule type" value="Genomic_DNA"/>
</dbReference>
<keyword evidence="2" id="KW-1185">Reference proteome</keyword>
<reference evidence="1" key="1">
    <citation type="submission" date="2022-01" db="EMBL/GenBank/DDBJ databases">
        <authorList>
            <person name="King R."/>
        </authorList>
    </citation>
    <scope>NUCLEOTIDE SEQUENCE</scope>
</reference>
<evidence type="ECO:0000313" key="1">
    <source>
        <dbReference type="EMBL" id="CAH1115081.1"/>
    </source>
</evidence>
<accession>A0A9P0D9W8</accession>
<name>A0A9P0D9W8_9CUCU</name>
<dbReference type="Proteomes" id="UP001153636">
    <property type="component" value="Chromosome 9"/>
</dbReference>
<gene>
    <name evidence="1" type="ORF">PSYICH_LOCUS15333</name>
</gene>
<organism evidence="1 2">
    <name type="scientific">Psylliodes chrysocephalus</name>
    <dbReference type="NCBI Taxonomy" id="3402493"/>
    <lineage>
        <taxon>Eukaryota</taxon>
        <taxon>Metazoa</taxon>
        <taxon>Ecdysozoa</taxon>
        <taxon>Arthropoda</taxon>
        <taxon>Hexapoda</taxon>
        <taxon>Insecta</taxon>
        <taxon>Pterygota</taxon>
        <taxon>Neoptera</taxon>
        <taxon>Endopterygota</taxon>
        <taxon>Coleoptera</taxon>
        <taxon>Polyphaga</taxon>
        <taxon>Cucujiformia</taxon>
        <taxon>Chrysomeloidea</taxon>
        <taxon>Chrysomelidae</taxon>
        <taxon>Galerucinae</taxon>
        <taxon>Alticini</taxon>
        <taxon>Psylliodes</taxon>
    </lineage>
</organism>
<dbReference type="SUPFAM" id="SSF53098">
    <property type="entry name" value="Ribonuclease H-like"/>
    <property type="match status" value="1"/>
</dbReference>